<dbReference type="AlphaFoldDB" id="A0A0F6QCH9"/>
<name>A0A0F6QCH9_SHISO</name>
<dbReference type="EMBL" id="KP970685">
    <property type="protein sequence ID" value="AKD43547.1"/>
    <property type="molecule type" value="Genomic_DNA"/>
</dbReference>
<protein>
    <submittedName>
        <fullName evidence="1">Uncharacterized protein</fullName>
    </submittedName>
</protein>
<geneLocation type="plasmid" evidence="1">
    <name>pSSE3</name>
</geneLocation>
<evidence type="ECO:0000313" key="1">
    <source>
        <dbReference type="EMBL" id="AKD43547.1"/>
    </source>
</evidence>
<reference evidence="1" key="1">
    <citation type="submission" date="2015-03" db="EMBL/GenBank/DDBJ databases">
        <title>Characterization of plasmid-borne E-type colicins from the clinical strains of Shigella sonnei.</title>
        <authorList>
            <person name="Calcuttawala F."/>
            <person name="Pazhani G.P."/>
            <person name="Hariharan C."/>
            <person name="Saha D.R."/>
            <person name="Ramamurthy T."/>
        </authorList>
    </citation>
    <scope>NUCLEOTIDE SEQUENCE</scope>
    <source>
        <strain evidence="1">IDH01791</strain>
        <plasmid evidence="1">pSSE3</plasmid>
    </source>
</reference>
<proteinExistence type="predicted"/>
<keyword evidence="1" id="KW-0614">Plasmid</keyword>
<organism evidence="1">
    <name type="scientific">Shigella sonnei</name>
    <dbReference type="NCBI Taxonomy" id="624"/>
    <lineage>
        <taxon>Bacteria</taxon>
        <taxon>Pseudomonadati</taxon>
        <taxon>Pseudomonadota</taxon>
        <taxon>Gammaproteobacteria</taxon>
        <taxon>Enterobacterales</taxon>
        <taxon>Enterobacteriaceae</taxon>
        <taxon>Shigella</taxon>
    </lineage>
</organism>
<sequence>MLPRNIMLQPSDQFMLLNRSVQPFPDVMPDRSRLFKMAGIVRFRPFLHDVMTLGIIKPSGSFKTQMHFGTSFNALFFQRPAVNEAPFKAMLSHMFVVLHLPAFSQFPQLLFLLSESQASGILFRTSPLGIPGVIAPEILFRCTFNAIIHTLAHHDMRMRLFAAVNARFRIVNGKTPGVPFASFLTYKILHQFKALFRCQFTG</sequence>
<accession>A0A0F6QCH9</accession>